<name>A0A6J4SNT4_9SPHN</name>
<gene>
    <name evidence="2" type="ORF">AVDCRST_MAG91-896</name>
</gene>
<proteinExistence type="predicted"/>
<sequence length="70" mass="7139">MKGGALALGLALLSGCAAPTTAPRTAADALRPYYATRDDALRVAPPGLALDAGRALTRIAFGSCDQQNRP</sequence>
<keyword evidence="1" id="KW-0732">Signal</keyword>
<organism evidence="2">
    <name type="scientific">uncultured Sphingomonadaceae bacterium</name>
    <dbReference type="NCBI Taxonomy" id="169976"/>
    <lineage>
        <taxon>Bacteria</taxon>
        <taxon>Pseudomonadati</taxon>
        <taxon>Pseudomonadota</taxon>
        <taxon>Alphaproteobacteria</taxon>
        <taxon>Sphingomonadales</taxon>
        <taxon>Sphingomonadaceae</taxon>
        <taxon>environmental samples</taxon>
    </lineage>
</organism>
<dbReference type="AlphaFoldDB" id="A0A6J4SNT4"/>
<feature type="signal peptide" evidence="1">
    <location>
        <begin position="1"/>
        <end position="22"/>
    </location>
</feature>
<reference evidence="2" key="1">
    <citation type="submission" date="2020-02" db="EMBL/GenBank/DDBJ databases">
        <authorList>
            <person name="Meier V. D."/>
        </authorList>
    </citation>
    <scope>NUCLEOTIDE SEQUENCE</scope>
    <source>
        <strain evidence="2">AVDCRST_MAG91</strain>
    </source>
</reference>
<evidence type="ECO:0000313" key="2">
    <source>
        <dbReference type="EMBL" id="CAA9497982.1"/>
    </source>
</evidence>
<accession>A0A6J4SNT4</accession>
<protein>
    <submittedName>
        <fullName evidence="2">Uncharacterized protein</fullName>
    </submittedName>
</protein>
<dbReference type="PROSITE" id="PS51257">
    <property type="entry name" value="PROKAR_LIPOPROTEIN"/>
    <property type="match status" value="1"/>
</dbReference>
<feature type="chain" id="PRO_5026987584" evidence="1">
    <location>
        <begin position="23"/>
        <end position="70"/>
    </location>
</feature>
<evidence type="ECO:0000256" key="1">
    <source>
        <dbReference type="SAM" id="SignalP"/>
    </source>
</evidence>
<dbReference type="EMBL" id="CADCVX010000200">
    <property type="protein sequence ID" value="CAA9497982.1"/>
    <property type="molecule type" value="Genomic_DNA"/>
</dbReference>